<sequence length="84" mass="8673">MIDNAASDRASDDDPVTPETGSTPPIADFTDRPAPAPGPLTKPAPVIRPAKRRPRWIVPVIVVALLAAAVGAVIIWQAAQSGLG</sequence>
<gene>
    <name evidence="3" type="ORF">HD600_000895</name>
</gene>
<keyword evidence="4" id="KW-1185">Reference proteome</keyword>
<evidence type="ECO:0000313" key="4">
    <source>
        <dbReference type="Proteomes" id="UP000517712"/>
    </source>
</evidence>
<organism evidence="3 4">
    <name type="scientific">Microbacterium ginsengiterrae</name>
    <dbReference type="NCBI Taxonomy" id="546115"/>
    <lineage>
        <taxon>Bacteria</taxon>
        <taxon>Bacillati</taxon>
        <taxon>Actinomycetota</taxon>
        <taxon>Actinomycetes</taxon>
        <taxon>Micrococcales</taxon>
        <taxon>Microbacteriaceae</taxon>
        <taxon>Microbacterium</taxon>
    </lineage>
</organism>
<dbReference type="AlphaFoldDB" id="A0A7W9CBE6"/>
<dbReference type="Proteomes" id="UP000517712">
    <property type="component" value="Unassembled WGS sequence"/>
</dbReference>
<proteinExistence type="predicted"/>
<keyword evidence="2" id="KW-0812">Transmembrane</keyword>
<evidence type="ECO:0000313" key="3">
    <source>
        <dbReference type="EMBL" id="MBB5742398.1"/>
    </source>
</evidence>
<evidence type="ECO:0000256" key="1">
    <source>
        <dbReference type="SAM" id="MobiDB-lite"/>
    </source>
</evidence>
<keyword evidence="2" id="KW-1133">Transmembrane helix</keyword>
<reference evidence="3 4" key="1">
    <citation type="submission" date="2020-08" db="EMBL/GenBank/DDBJ databases">
        <title>Sequencing the genomes of 1000 actinobacteria strains.</title>
        <authorList>
            <person name="Klenk H.-P."/>
        </authorList>
    </citation>
    <scope>NUCLEOTIDE SEQUENCE [LARGE SCALE GENOMIC DNA]</scope>
    <source>
        <strain evidence="3 4">DSM 24823</strain>
    </source>
</reference>
<dbReference type="EMBL" id="JACHMU010000001">
    <property type="protein sequence ID" value="MBB5742398.1"/>
    <property type="molecule type" value="Genomic_DNA"/>
</dbReference>
<accession>A0A7W9CBE6</accession>
<evidence type="ECO:0000256" key="2">
    <source>
        <dbReference type="SAM" id="Phobius"/>
    </source>
</evidence>
<dbReference type="RefSeq" id="WP_184281803.1">
    <property type="nucleotide sequence ID" value="NZ_BAAAPG010000001.1"/>
</dbReference>
<comment type="caution">
    <text evidence="3">The sequence shown here is derived from an EMBL/GenBank/DDBJ whole genome shotgun (WGS) entry which is preliminary data.</text>
</comment>
<feature type="region of interest" description="Disordered" evidence="1">
    <location>
        <begin position="1"/>
        <end position="46"/>
    </location>
</feature>
<name>A0A7W9CBE6_9MICO</name>
<protein>
    <submittedName>
        <fullName evidence="3">Uncharacterized protein</fullName>
    </submittedName>
</protein>
<feature type="transmembrane region" description="Helical" evidence="2">
    <location>
        <begin position="56"/>
        <end position="79"/>
    </location>
</feature>
<keyword evidence="2" id="KW-0472">Membrane</keyword>